<dbReference type="PRINTS" id="PR00502">
    <property type="entry name" value="NUDIXFAMILY"/>
</dbReference>
<dbReference type="Gene3D" id="3.90.79.10">
    <property type="entry name" value="Nucleoside Triphosphate Pyrophosphohydrolase"/>
    <property type="match status" value="1"/>
</dbReference>
<evidence type="ECO:0000313" key="8">
    <source>
        <dbReference type="Proteomes" id="UP001501074"/>
    </source>
</evidence>
<dbReference type="PANTHER" id="PTHR43046:SF12">
    <property type="entry name" value="GDP-MANNOSE MANNOSYL HYDROLASE"/>
    <property type="match status" value="1"/>
</dbReference>
<dbReference type="PANTHER" id="PTHR43046">
    <property type="entry name" value="GDP-MANNOSE MANNOSYL HYDROLASE"/>
    <property type="match status" value="1"/>
</dbReference>
<organism evidence="7 8">
    <name type="scientific">Kineosporia mesophila</name>
    <dbReference type="NCBI Taxonomy" id="566012"/>
    <lineage>
        <taxon>Bacteria</taxon>
        <taxon>Bacillati</taxon>
        <taxon>Actinomycetota</taxon>
        <taxon>Actinomycetes</taxon>
        <taxon>Kineosporiales</taxon>
        <taxon>Kineosporiaceae</taxon>
        <taxon>Kineosporia</taxon>
    </lineage>
</organism>
<keyword evidence="8" id="KW-1185">Reference proteome</keyword>
<name>A0ABP6Z5E7_9ACTN</name>
<dbReference type="InterPro" id="IPR015797">
    <property type="entry name" value="NUDIX_hydrolase-like_dom_sf"/>
</dbReference>
<dbReference type="RefSeq" id="WP_231485922.1">
    <property type="nucleotide sequence ID" value="NZ_BAAAZO010000002.1"/>
</dbReference>
<dbReference type="InterPro" id="IPR020476">
    <property type="entry name" value="Nudix_hydrolase"/>
</dbReference>
<comment type="cofactor">
    <cofactor evidence="1">
        <name>Mg(2+)</name>
        <dbReference type="ChEBI" id="CHEBI:18420"/>
    </cofactor>
</comment>
<dbReference type="PROSITE" id="PS00893">
    <property type="entry name" value="NUDIX_BOX"/>
    <property type="match status" value="1"/>
</dbReference>
<comment type="similarity">
    <text evidence="2 5">Belongs to the Nudix hydrolase family.</text>
</comment>
<evidence type="ECO:0000256" key="5">
    <source>
        <dbReference type="RuleBase" id="RU003476"/>
    </source>
</evidence>
<evidence type="ECO:0000313" key="7">
    <source>
        <dbReference type="EMBL" id="GAA3598111.1"/>
    </source>
</evidence>
<comment type="caution">
    <text evidence="7">The sequence shown here is derived from an EMBL/GenBank/DDBJ whole genome shotgun (WGS) entry which is preliminary data.</text>
</comment>
<gene>
    <name evidence="7" type="ORF">GCM10022223_11710</name>
</gene>
<keyword evidence="3 5" id="KW-0378">Hydrolase</keyword>
<evidence type="ECO:0000256" key="2">
    <source>
        <dbReference type="ARBA" id="ARBA00005582"/>
    </source>
</evidence>
<protein>
    <submittedName>
        <fullName evidence="7">NUDIX hydrolase</fullName>
    </submittedName>
</protein>
<dbReference type="GO" id="GO:0016787">
    <property type="term" value="F:hydrolase activity"/>
    <property type="evidence" value="ECO:0007669"/>
    <property type="project" value="UniProtKB-KW"/>
</dbReference>
<accession>A0ABP6Z5E7</accession>
<dbReference type="InterPro" id="IPR000086">
    <property type="entry name" value="NUDIX_hydrolase_dom"/>
</dbReference>
<evidence type="ECO:0000259" key="6">
    <source>
        <dbReference type="PROSITE" id="PS51462"/>
    </source>
</evidence>
<dbReference type="CDD" id="cd04685">
    <property type="entry name" value="NUDIX_Hydrolase"/>
    <property type="match status" value="1"/>
</dbReference>
<reference evidence="8" key="1">
    <citation type="journal article" date="2019" name="Int. J. Syst. Evol. Microbiol.">
        <title>The Global Catalogue of Microorganisms (GCM) 10K type strain sequencing project: providing services to taxonomists for standard genome sequencing and annotation.</title>
        <authorList>
            <consortium name="The Broad Institute Genomics Platform"/>
            <consortium name="The Broad Institute Genome Sequencing Center for Infectious Disease"/>
            <person name="Wu L."/>
            <person name="Ma J."/>
        </authorList>
    </citation>
    <scope>NUCLEOTIDE SEQUENCE [LARGE SCALE GENOMIC DNA]</scope>
    <source>
        <strain evidence="8">JCM 16902</strain>
    </source>
</reference>
<feature type="domain" description="Nudix hydrolase" evidence="6">
    <location>
        <begin position="5"/>
        <end position="146"/>
    </location>
</feature>
<dbReference type="InterPro" id="IPR020084">
    <property type="entry name" value="NUDIX_hydrolase_CS"/>
</dbReference>
<sequence length="146" mass="16255">MDDVINREGARVILVGPDGRVLLFQGGDPGDPEAGLWWMTPGGGVDPGESTWAAAARELREETGFVVGELGPIVHERTADFRFMGKPYRQHEVFYRVRLEQAPADLDRSGWTAVERDTLTDARWWSAAELRSTAEIIYPESLADLI</sequence>
<dbReference type="PROSITE" id="PS51462">
    <property type="entry name" value="NUDIX"/>
    <property type="match status" value="1"/>
</dbReference>
<dbReference type="Pfam" id="PF00293">
    <property type="entry name" value="NUDIX"/>
    <property type="match status" value="1"/>
</dbReference>
<evidence type="ECO:0000256" key="3">
    <source>
        <dbReference type="ARBA" id="ARBA00022801"/>
    </source>
</evidence>
<dbReference type="Proteomes" id="UP001501074">
    <property type="component" value="Unassembled WGS sequence"/>
</dbReference>
<evidence type="ECO:0000256" key="1">
    <source>
        <dbReference type="ARBA" id="ARBA00001946"/>
    </source>
</evidence>
<dbReference type="SUPFAM" id="SSF55811">
    <property type="entry name" value="Nudix"/>
    <property type="match status" value="1"/>
</dbReference>
<dbReference type="EMBL" id="BAAAZO010000002">
    <property type="protein sequence ID" value="GAA3598111.1"/>
    <property type="molecule type" value="Genomic_DNA"/>
</dbReference>
<keyword evidence="4" id="KW-0460">Magnesium</keyword>
<proteinExistence type="inferred from homology"/>
<evidence type="ECO:0000256" key="4">
    <source>
        <dbReference type="ARBA" id="ARBA00022842"/>
    </source>
</evidence>